<dbReference type="GO" id="GO:0004417">
    <property type="term" value="F:hydroxyethylthiazole kinase activity"/>
    <property type="evidence" value="ECO:0007669"/>
    <property type="project" value="UniProtKB-UniRule"/>
</dbReference>
<keyword evidence="4 11" id="KW-0808">Transferase</keyword>
<comment type="function">
    <text evidence="11">Catalyzes the phosphorylation of the hydroxyl group of 4-methyl-5-beta-hydroxyethylthiazole (THZ).</text>
</comment>
<evidence type="ECO:0000256" key="6">
    <source>
        <dbReference type="ARBA" id="ARBA00022741"/>
    </source>
</evidence>
<evidence type="ECO:0000256" key="10">
    <source>
        <dbReference type="ARBA" id="ARBA00022977"/>
    </source>
</evidence>
<feature type="binding site" evidence="11">
    <location>
        <position position="172"/>
    </location>
    <ligand>
        <name>ATP</name>
        <dbReference type="ChEBI" id="CHEBI:30616"/>
    </ligand>
</feature>
<dbReference type="PRINTS" id="PR01099">
    <property type="entry name" value="HYETHTZKNASE"/>
</dbReference>
<keyword evidence="7 11" id="KW-0418">Kinase</keyword>
<dbReference type="Pfam" id="PF02110">
    <property type="entry name" value="HK"/>
    <property type="match status" value="1"/>
</dbReference>
<accession>A0A429XGT8</accession>
<dbReference type="GO" id="GO:0005524">
    <property type="term" value="F:ATP binding"/>
    <property type="evidence" value="ECO:0007669"/>
    <property type="project" value="UniProtKB-UniRule"/>
</dbReference>
<reference evidence="13" key="1">
    <citation type="submission" date="2018-11" db="EMBL/GenBank/DDBJ databases">
        <title>Phylogenetic, genomic, and biogeographic characterization of a novel and ubiquitous marine invertebrate-associated Rickettsiales parasite, Candidatus Marinoinvertebrata rohwerii, gen. nov., sp. nov.</title>
        <authorList>
            <person name="Klinges J.G."/>
            <person name="Rosales S.M."/>
            <person name="Mcminds R."/>
            <person name="Shaver E.C."/>
            <person name="Shantz A."/>
            <person name="Peters E.C."/>
            <person name="Burkepile D.E."/>
            <person name="Silliman B.R."/>
            <person name="Vega Thurber R.L."/>
        </authorList>
    </citation>
    <scope>NUCLEOTIDE SEQUENCE [LARGE SCALE GENOMIC DNA]</scope>
    <source>
        <strain evidence="13">a_cerv_44</strain>
    </source>
</reference>
<dbReference type="AlphaFoldDB" id="A0A429XGT8"/>
<dbReference type="SUPFAM" id="SSF53613">
    <property type="entry name" value="Ribokinase-like"/>
    <property type="match status" value="1"/>
</dbReference>
<comment type="pathway">
    <text evidence="3 11">Cofactor biosynthesis; thiamine diphosphate biosynthesis; 4-methyl-5-(2-phosphoethyl)-thiazole from 5-(2-hydroxyethyl)-4-methylthiazole: step 1/1.</text>
</comment>
<evidence type="ECO:0000256" key="11">
    <source>
        <dbReference type="HAMAP-Rule" id="MF_00228"/>
    </source>
</evidence>
<feature type="binding site" evidence="11">
    <location>
        <position position="45"/>
    </location>
    <ligand>
        <name>substrate</name>
    </ligand>
</feature>
<gene>
    <name evidence="11" type="primary">thiM</name>
    <name evidence="12" type="ORF">EIC27_04540</name>
</gene>
<evidence type="ECO:0000313" key="12">
    <source>
        <dbReference type="EMBL" id="RST64748.1"/>
    </source>
</evidence>
<dbReference type="InterPro" id="IPR029056">
    <property type="entry name" value="Ribokinase-like"/>
</dbReference>
<name>A0A429XGT8_9RICK</name>
<evidence type="ECO:0000313" key="13">
    <source>
        <dbReference type="Proteomes" id="UP000279470"/>
    </source>
</evidence>
<dbReference type="GO" id="GO:0009229">
    <property type="term" value="P:thiamine diphosphate biosynthetic process"/>
    <property type="evidence" value="ECO:0007669"/>
    <property type="project" value="UniProtKB-UniRule"/>
</dbReference>
<keyword evidence="10 11" id="KW-0784">Thiamine biosynthesis</keyword>
<feature type="binding site" evidence="11">
    <location>
        <position position="199"/>
    </location>
    <ligand>
        <name>substrate</name>
    </ligand>
</feature>
<evidence type="ECO:0000256" key="4">
    <source>
        <dbReference type="ARBA" id="ARBA00022679"/>
    </source>
</evidence>
<dbReference type="Proteomes" id="UP000279470">
    <property type="component" value="Unassembled WGS sequence"/>
</dbReference>
<keyword evidence="8 11" id="KW-0067">ATP-binding</keyword>
<organism evidence="12 13">
    <name type="scientific">Candidatus Aquarickettsia rohweri</name>
    <dbReference type="NCBI Taxonomy" id="2602574"/>
    <lineage>
        <taxon>Bacteria</taxon>
        <taxon>Pseudomonadati</taxon>
        <taxon>Pseudomonadota</taxon>
        <taxon>Alphaproteobacteria</taxon>
        <taxon>Rickettsiales</taxon>
        <taxon>Candidatus Midichloriaceae</taxon>
        <taxon>Candidatus Aquarickettsia</taxon>
    </lineage>
</organism>
<dbReference type="UniPathway" id="UPA00060">
    <property type="reaction ID" value="UER00139"/>
</dbReference>
<dbReference type="InterPro" id="IPR000417">
    <property type="entry name" value="Hyethyz_kinase"/>
</dbReference>
<dbReference type="NCBIfam" id="TIGR00694">
    <property type="entry name" value="thiM"/>
    <property type="match status" value="1"/>
</dbReference>
<dbReference type="CDD" id="cd01170">
    <property type="entry name" value="THZ_kinase"/>
    <property type="match status" value="1"/>
</dbReference>
<dbReference type="OrthoDB" id="9810880at2"/>
<keyword evidence="5 11" id="KW-0479">Metal-binding</keyword>
<evidence type="ECO:0000256" key="5">
    <source>
        <dbReference type="ARBA" id="ARBA00022723"/>
    </source>
</evidence>
<dbReference type="GO" id="GO:0000287">
    <property type="term" value="F:magnesium ion binding"/>
    <property type="evidence" value="ECO:0007669"/>
    <property type="project" value="UniProtKB-UniRule"/>
</dbReference>
<dbReference type="EC" id="2.7.1.50" evidence="11"/>
<dbReference type="EMBL" id="RXFM01000059">
    <property type="protein sequence ID" value="RST64748.1"/>
    <property type="molecule type" value="Genomic_DNA"/>
</dbReference>
<comment type="similarity">
    <text evidence="11">Belongs to the Thz kinase family.</text>
</comment>
<dbReference type="Gene3D" id="3.40.1190.20">
    <property type="match status" value="1"/>
</dbReference>
<evidence type="ECO:0000256" key="2">
    <source>
        <dbReference type="ARBA" id="ARBA00001946"/>
    </source>
</evidence>
<comment type="cofactor">
    <cofactor evidence="2 11">
        <name>Mg(2+)</name>
        <dbReference type="ChEBI" id="CHEBI:18420"/>
    </cofactor>
</comment>
<comment type="caution">
    <text evidence="12">The sequence shown here is derived from an EMBL/GenBank/DDBJ whole genome shotgun (WGS) entry which is preliminary data.</text>
</comment>
<evidence type="ECO:0000256" key="3">
    <source>
        <dbReference type="ARBA" id="ARBA00004868"/>
    </source>
</evidence>
<dbReference type="PIRSF" id="PIRSF000513">
    <property type="entry name" value="Thz_kinase"/>
    <property type="match status" value="1"/>
</dbReference>
<dbReference type="HAMAP" id="MF_00228">
    <property type="entry name" value="Thz_kinase"/>
    <property type="match status" value="1"/>
</dbReference>
<proteinExistence type="inferred from homology"/>
<feature type="binding site" evidence="11">
    <location>
        <position position="121"/>
    </location>
    <ligand>
        <name>ATP</name>
        <dbReference type="ChEBI" id="CHEBI:30616"/>
    </ligand>
</feature>
<protein>
    <recommendedName>
        <fullName evidence="11">Hydroxyethylthiazole kinase</fullName>
        <ecNumber evidence="11">2.7.1.50</ecNumber>
    </recommendedName>
    <alternativeName>
        <fullName evidence="11">4-methyl-5-beta-hydroxyethylthiazole kinase</fullName>
        <shortName evidence="11">TH kinase</shortName>
        <shortName evidence="11">Thz kinase</shortName>
    </alternativeName>
</protein>
<evidence type="ECO:0000256" key="1">
    <source>
        <dbReference type="ARBA" id="ARBA00001771"/>
    </source>
</evidence>
<dbReference type="NCBIfam" id="NF006830">
    <property type="entry name" value="PRK09355.1"/>
    <property type="match status" value="1"/>
</dbReference>
<comment type="catalytic activity">
    <reaction evidence="1 11">
        <text>5-(2-hydroxyethyl)-4-methylthiazole + ATP = 4-methyl-5-(2-phosphooxyethyl)-thiazole + ADP + H(+)</text>
        <dbReference type="Rhea" id="RHEA:24212"/>
        <dbReference type="ChEBI" id="CHEBI:15378"/>
        <dbReference type="ChEBI" id="CHEBI:17957"/>
        <dbReference type="ChEBI" id="CHEBI:30616"/>
        <dbReference type="ChEBI" id="CHEBI:58296"/>
        <dbReference type="ChEBI" id="CHEBI:456216"/>
        <dbReference type="EC" id="2.7.1.50"/>
    </reaction>
</comment>
<evidence type="ECO:0000256" key="7">
    <source>
        <dbReference type="ARBA" id="ARBA00022777"/>
    </source>
</evidence>
<dbReference type="RefSeq" id="WP_126044937.1">
    <property type="nucleotide sequence ID" value="NZ_RXFM01000059.1"/>
</dbReference>
<sequence>MIKDNIWNIFQKVRKKNPLIQNITNFVVMPYTANILLAAGASPIMSNITDEFKELYKATKAISINIGMLDPLWEKNIIESLKIAKAHGLPVVFDPVGSGATNYRTNFSKKIIKEFNIKVVRGNPSEILSLSSSLNANSSNASKGVDSCIDSEQVLEHAKIIAKTYNTIIALTGKDDYVTDGEQIYKLSNGSVLMQKVIGMGCTLSSFIASFIAVEKNYLNSAVAAVAIYGVAGQLAERISSGPGSFQQNFIDTLYHLKKENFINNLIILKC</sequence>
<keyword evidence="13" id="KW-1185">Reference proteome</keyword>
<dbReference type="GO" id="GO:0009228">
    <property type="term" value="P:thiamine biosynthetic process"/>
    <property type="evidence" value="ECO:0007669"/>
    <property type="project" value="UniProtKB-KW"/>
</dbReference>
<keyword evidence="6 11" id="KW-0547">Nucleotide-binding</keyword>
<keyword evidence="9 11" id="KW-0460">Magnesium</keyword>
<evidence type="ECO:0000256" key="9">
    <source>
        <dbReference type="ARBA" id="ARBA00022842"/>
    </source>
</evidence>
<evidence type="ECO:0000256" key="8">
    <source>
        <dbReference type="ARBA" id="ARBA00022840"/>
    </source>
</evidence>